<dbReference type="KEGG" id="scad:DN051_39270"/>
<organism evidence="1 2">
    <name type="scientific">Streptomyces cadmiisoli</name>
    <dbReference type="NCBI Taxonomy" id="2184053"/>
    <lineage>
        <taxon>Bacteria</taxon>
        <taxon>Bacillati</taxon>
        <taxon>Actinomycetota</taxon>
        <taxon>Actinomycetes</taxon>
        <taxon>Kitasatosporales</taxon>
        <taxon>Streptomycetaceae</taxon>
        <taxon>Streptomyces</taxon>
        <taxon>Streptomyces aurantiacus group</taxon>
    </lineage>
</organism>
<gene>
    <name evidence="1" type="ORF">DN051_39270</name>
</gene>
<dbReference type="Proteomes" id="UP000249616">
    <property type="component" value="Chromosome"/>
</dbReference>
<sequence>MPLGAAMITAEDAKLIEAYRNEALFPAGHAVPATSEVAVLRRRQPAGTGDVAWMPDANTYCLVSIRERGSDRTCFGLAAKRKPQGYVHVGRLTPHGLSGAADRHQLWLNVTVVENTSGPFTYTGGTPKHATPIQESTVRFPSGRTMIFLTYEFPEATHIPRDAEICSNSRTVCFKAFQPNAVGQ</sequence>
<evidence type="ECO:0000313" key="2">
    <source>
        <dbReference type="Proteomes" id="UP000249616"/>
    </source>
</evidence>
<dbReference type="AlphaFoldDB" id="A0A2Z4JC40"/>
<keyword evidence="2" id="KW-1185">Reference proteome</keyword>
<accession>A0A2Z4JC40</accession>
<proteinExistence type="predicted"/>
<name>A0A2Z4JC40_9ACTN</name>
<protein>
    <submittedName>
        <fullName evidence="1">Uncharacterized protein</fullName>
    </submittedName>
</protein>
<evidence type="ECO:0000313" key="1">
    <source>
        <dbReference type="EMBL" id="AWW41923.1"/>
    </source>
</evidence>
<dbReference type="EMBL" id="CP030073">
    <property type="protein sequence ID" value="AWW41923.1"/>
    <property type="molecule type" value="Genomic_DNA"/>
</dbReference>
<reference evidence="1 2" key="1">
    <citation type="journal article" date="2019" name="Int. J. Syst. Evol. Microbiol.">
        <title>Streptomyces cadmiisoli sp. nov., a novel actinomycete isolated from cadmium-contaminated soil.</title>
        <authorList>
            <person name="Li K."/>
            <person name="Tang X."/>
            <person name="Zhao J."/>
            <person name="Guo Y."/>
            <person name="Tang Y."/>
            <person name="Gao J."/>
        </authorList>
    </citation>
    <scope>NUCLEOTIDE SEQUENCE [LARGE SCALE GENOMIC DNA]</scope>
    <source>
        <strain evidence="1 2">ZFG47</strain>
    </source>
</reference>